<evidence type="ECO:0000313" key="3">
    <source>
        <dbReference type="EMBL" id="KAJ3218947.1"/>
    </source>
</evidence>
<reference evidence="3" key="1">
    <citation type="submission" date="2020-05" db="EMBL/GenBank/DDBJ databases">
        <title>Phylogenomic resolution of chytrid fungi.</title>
        <authorList>
            <person name="Stajich J.E."/>
            <person name="Amses K."/>
            <person name="Simmons R."/>
            <person name="Seto K."/>
            <person name="Myers J."/>
            <person name="Bonds A."/>
            <person name="Quandt C.A."/>
            <person name="Barry K."/>
            <person name="Liu P."/>
            <person name="Grigoriev I."/>
            <person name="Longcore J.E."/>
            <person name="James T.Y."/>
        </authorList>
    </citation>
    <scope>NUCLEOTIDE SEQUENCE</scope>
    <source>
        <strain evidence="3">JEL0476</strain>
    </source>
</reference>
<dbReference type="SUPFAM" id="SSF53474">
    <property type="entry name" value="alpha/beta-Hydrolases"/>
    <property type="match status" value="1"/>
</dbReference>
<dbReference type="InterPro" id="IPR007751">
    <property type="entry name" value="DUF676_lipase-like"/>
</dbReference>
<dbReference type="Proteomes" id="UP001211065">
    <property type="component" value="Unassembled WGS sequence"/>
</dbReference>
<dbReference type="Pfam" id="PF05057">
    <property type="entry name" value="DUF676"/>
    <property type="match status" value="1"/>
</dbReference>
<dbReference type="AlphaFoldDB" id="A0AAD5TZP9"/>
<protein>
    <recommendedName>
        <fullName evidence="2">DUF676 domain-containing protein</fullName>
    </recommendedName>
</protein>
<comment type="similarity">
    <text evidence="1">Belongs to the putative lipase ROG1 family.</text>
</comment>
<dbReference type="EMBL" id="JADGJW010000358">
    <property type="protein sequence ID" value="KAJ3218947.1"/>
    <property type="molecule type" value="Genomic_DNA"/>
</dbReference>
<feature type="domain" description="DUF676" evidence="2">
    <location>
        <begin position="2"/>
        <end position="193"/>
    </location>
</feature>
<proteinExistence type="inferred from homology"/>
<dbReference type="InterPro" id="IPR029058">
    <property type="entry name" value="AB_hydrolase_fold"/>
</dbReference>
<evidence type="ECO:0000313" key="4">
    <source>
        <dbReference type="Proteomes" id="UP001211065"/>
    </source>
</evidence>
<dbReference type="PANTHER" id="PTHR12482">
    <property type="entry name" value="LIPASE ROG1-RELATED-RELATED"/>
    <property type="match status" value="1"/>
</dbReference>
<keyword evidence="4" id="KW-1185">Reference proteome</keyword>
<name>A0AAD5TZP9_9FUNG</name>
<dbReference type="InterPro" id="IPR044294">
    <property type="entry name" value="Lipase-like"/>
</dbReference>
<dbReference type="PANTHER" id="PTHR12482:SF62">
    <property type="entry name" value="LIPASE ROG1-RELATED"/>
    <property type="match status" value="1"/>
</dbReference>
<organism evidence="3 4">
    <name type="scientific">Clydaea vesicula</name>
    <dbReference type="NCBI Taxonomy" id="447962"/>
    <lineage>
        <taxon>Eukaryota</taxon>
        <taxon>Fungi</taxon>
        <taxon>Fungi incertae sedis</taxon>
        <taxon>Chytridiomycota</taxon>
        <taxon>Chytridiomycota incertae sedis</taxon>
        <taxon>Chytridiomycetes</taxon>
        <taxon>Lobulomycetales</taxon>
        <taxon>Lobulomycetaceae</taxon>
        <taxon>Clydaea</taxon>
    </lineage>
</organism>
<evidence type="ECO:0000256" key="1">
    <source>
        <dbReference type="ARBA" id="ARBA00007920"/>
    </source>
</evidence>
<dbReference type="Gene3D" id="3.40.50.1820">
    <property type="entry name" value="alpha/beta hydrolase"/>
    <property type="match status" value="1"/>
</dbReference>
<accession>A0AAD5TZP9</accession>
<gene>
    <name evidence="3" type="ORF">HK099_004862</name>
</gene>
<sequence>MVHVVFMHHGLWGNHSHLDYIAKKLEHKYKEDLIIGLIDKNSGLHTYDGIDVLGDESVRWVENFLFDKPDVTEVSFIGYSLGGLVMRYTVGKLYHKKFFDKYTPVNFITFASPHLGASKLPNKIFNHLFNFFSGNIALRTGKQIALLDHFLNGLPLLVIMSNPNYCFFQALELFKRRALFTNVLNDRMITYTSGSISVSIENVATNSFNVE</sequence>
<evidence type="ECO:0000259" key="2">
    <source>
        <dbReference type="Pfam" id="PF05057"/>
    </source>
</evidence>
<comment type="caution">
    <text evidence="3">The sequence shown here is derived from an EMBL/GenBank/DDBJ whole genome shotgun (WGS) entry which is preliminary data.</text>
</comment>